<dbReference type="Gene3D" id="1.25.40.390">
    <property type="match status" value="1"/>
</dbReference>
<dbReference type="PATRIC" id="fig|400092.3.peg.333"/>
<keyword evidence="1" id="KW-0732">Signal</keyword>
<dbReference type="RefSeq" id="WP_046308757.1">
    <property type="nucleotide sequence ID" value="NZ_CBCSCY010000040.1"/>
</dbReference>
<name>A0A0E3ZE21_9BACT</name>
<evidence type="ECO:0000256" key="1">
    <source>
        <dbReference type="SAM" id="SignalP"/>
    </source>
</evidence>
<dbReference type="KEGG" id="pko:PKOR_01465"/>
<feature type="chain" id="PRO_5002416251" description="Starch-binding protein" evidence="1">
    <location>
        <begin position="26"/>
        <end position="522"/>
    </location>
</feature>
<evidence type="ECO:0008006" key="4">
    <source>
        <dbReference type="Google" id="ProtNLM"/>
    </source>
</evidence>
<proteinExistence type="predicted"/>
<dbReference type="SUPFAM" id="SSF48452">
    <property type="entry name" value="TPR-like"/>
    <property type="match status" value="1"/>
</dbReference>
<feature type="signal peptide" evidence="1">
    <location>
        <begin position="1"/>
        <end position="25"/>
    </location>
</feature>
<dbReference type="InterPro" id="IPR011990">
    <property type="entry name" value="TPR-like_helical_dom_sf"/>
</dbReference>
<dbReference type="EMBL" id="CP009621">
    <property type="protein sequence ID" value="AKD02048.1"/>
    <property type="molecule type" value="Genomic_DNA"/>
</dbReference>
<dbReference type="Proteomes" id="UP000033109">
    <property type="component" value="Chromosome"/>
</dbReference>
<dbReference type="STRING" id="400092.PKOR_01465"/>
<keyword evidence="3" id="KW-1185">Reference proteome</keyword>
<gene>
    <name evidence="2" type="ORF">PKOR_01465</name>
</gene>
<dbReference type="AlphaFoldDB" id="A0A0E3ZE21"/>
<accession>A0A0E3ZE21</accession>
<dbReference type="HOGENOM" id="CLU_025928_3_0_10"/>
<evidence type="ECO:0000313" key="3">
    <source>
        <dbReference type="Proteomes" id="UP000033109"/>
    </source>
</evidence>
<sequence>MKRRFLNIKLLLVATTLLFNTSCESYLDINDDPNLPTSVPAHSRLVGAITTSNGSSMWRASREVAAVTQYASTALTTGSNRNAETWRFTASYFFWQNAYVFTMPNCVDLIVLGEKEGNPHFVGAGKTLLALNLGMLTDQYGAIVVDDYYDGNSQINLTPTFNSQEEVYQRIQQLLDEAIVAFDNPNNKTPLNFSGGDIMYQGDVDKWRRFAWSLKARYLNHLSKKSSLYDAQKIIEATQNGFNADGMDAEFAYLEGGQQTDENPWYSWGGFTAADPVNNRYFTWTQFFVDLLQNLPVTETDYQDPRISRIMEPAPSDGQYRGLKSGLGLAGGQGGTGQFTDVDDYGQFKNSGFYTRATSPFPFITYSEVKLIEAEARLRSNDASGALAAYEEGVKANMRKLGVSADEINAYWSAQLANGVEQHFNNLTQGLSHIMRQKYITQCLNPETWVDMRRMDYSQEIYGPYLQRPANINTVVFNANDPNQWIQAMVYETNEQNRNGAQIGDNSEQYRLLTPLWWNIPE</sequence>
<protein>
    <recommendedName>
        <fullName evidence="4">Starch-binding protein</fullName>
    </recommendedName>
</protein>
<dbReference type="InterPro" id="IPR041662">
    <property type="entry name" value="SusD-like_2"/>
</dbReference>
<reference evidence="2 3" key="1">
    <citation type="journal article" date="2015" name="Sci. Rep.">
        <title>Unraveling adaptation of Pontibacter korlensis to radiation and infertility in desert through complete genome and comparative transcriptomic analysis.</title>
        <authorList>
            <person name="Dai J."/>
            <person name="Dai W."/>
            <person name="Qiu C."/>
            <person name="Yang Z."/>
            <person name="Zhang Y."/>
            <person name="Zhou M."/>
            <person name="Zhang L."/>
            <person name="Fang C."/>
            <person name="Gao Q."/>
            <person name="Yang Q."/>
            <person name="Li X."/>
            <person name="Wang Z."/>
            <person name="Wang Z."/>
            <person name="Jia Z."/>
            <person name="Chen X."/>
        </authorList>
    </citation>
    <scope>NUCLEOTIDE SEQUENCE [LARGE SCALE GENOMIC DNA]</scope>
    <source>
        <strain evidence="2 3">X14-1T</strain>
    </source>
</reference>
<dbReference type="Pfam" id="PF12771">
    <property type="entry name" value="SusD-like_2"/>
    <property type="match status" value="1"/>
</dbReference>
<dbReference type="OrthoDB" id="622163at2"/>
<organism evidence="2 3">
    <name type="scientific">Pontibacter korlensis</name>
    <dbReference type="NCBI Taxonomy" id="400092"/>
    <lineage>
        <taxon>Bacteria</taxon>
        <taxon>Pseudomonadati</taxon>
        <taxon>Bacteroidota</taxon>
        <taxon>Cytophagia</taxon>
        <taxon>Cytophagales</taxon>
        <taxon>Hymenobacteraceae</taxon>
        <taxon>Pontibacter</taxon>
    </lineage>
</organism>
<evidence type="ECO:0000313" key="2">
    <source>
        <dbReference type="EMBL" id="AKD02048.1"/>
    </source>
</evidence>